<feature type="non-terminal residue" evidence="6">
    <location>
        <position position="1"/>
    </location>
</feature>
<proteinExistence type="predicted"/>
<keyword evidence="7" id="KW-1185">Reference proteome</keyword>
<dbReference type="GO" id="GO:0008270">
    <property type="term" value="F:zinc ion binding"/>
    <property type="evidence" value="ECO:0007669"/>
    <property type="project" value="UniProtKB-KW"/>
</dbReference>
<reference evidence="6 7" key="1">
    <citation type="submission" date="2014-04" db="EMBL/GenBank/DDBJ databases">
        <authorList>
            <consortium name="DOE Joint Genome Institute"/>
            <person name="Kuo A."/>
            <person name="Kohler A."/>
            <person name="Costa M.D."/>
            <person name="Nagy L.G."/>
            <person name="Floudas D."/>
            <person name="Copeland A."/>
            <person name="Barry K.W."/>
            <person name="Cichocki N."/>
            <person name="Veneault-Fourrey C."/>
            <person name="LaButti K."/>
            <person name="Lindquist E.A."/>
            <person name="Lipzen A."/>
            <person name="Lundell T."/>
            <person name="Morin E."/>
            <person name="Murat C."/>
            <person name="Sun H."/>
            <person name="Tunlid A."/>
            <person name="Henrissat B."/>
            <person name="Grigoriev I.V."/>
            <person name="Hibbett D.S."/>
            <person name="Martin F."/>
            <person name="Nordberg H.P."/>
            <person name="Cantor M.N."/>
            <person name="Hua S.X."/>
        </authorList>
    </citation>
    <scope>NUCLEOTIDE SEQUENCE [LARGE SCALE GENOMIC DNA]</scope>
    <source>
        <strain evidence="6 7">441</strain>
    </source>
</reference>
<dbReference type="SUPFAM" id="SSF53098">
    <property type="entry name" value="Ribonuclease H-like"/>
    <property type="match status" value="1"/>
</dbReference>
<keyword evidence="2" id="KW-0479">Metal-binding</keyword>
<dbReference type="OrthoDB" id="2690041at2759"/>
<evidence type="ECO:0000256" key="1">
    <source>
        <dbReference type="ARBA" id="ARBA00004123"/>
    </source>
</evidence>
<dbReference type="PANTHER" id="PTHR46481">
    <property type="entry name" value="ZINC FINGER BED DOMAIN-CONTAINING PROTEIN 4"/>
    <property type="match status" value="1"/>
</dbReference>
<dbReference type="InterPro" id="IPR012337">
    <property type="entry name" value="RNaseH-like_sf"/>
</dbReference>
<evidence type="ECO:0000256" key="3">
    <source>
        <dbReference type="ARBA" id="ARBA00022771"/>
    </source>
</evidence>
<keyword evidence="3" id="KW-0863">Zinc-finger</keyword>
<dbReference type="PANTHER" id="PTHR46481:SF10">
    <property type="entry name" value="ZINC FINGER BED DOMAIN-CONTAINING PROTEIN 39"/>
    <property type="match status" value="1"/>
</dbReference>
<gene>
    <name evidence="6" type="ORF">PISMIDRAFT_48578</name>
</gene>
<comment type="subcellular location">
    <subcellularLocation>
        <location evidence="1">Nucleus</location>
    </subcellularLocation>
</comment>
<dbReference type="InterPro" id="IPR052035">
    <property type="entry name" value="ZnF_BED_domain_contain"/>
</dbReference>
<reference evidence="7" key="2">
    <citation type="submission" date="2015-01" db="EMBL/GenBank/DDBJ databases">
        <title>Evolutionary Origins and Diversification of the Mycorrhizal Mutualists.</title>
        <authorList>
            <consortium name="DOE Joint Genome Institute"/>
            <consortium name="Mycorrhizal Genomics Consortium"/>
            <person name="Kohler A."/>
            <person name="Kuo A."/>
            <person name="Nagy L.G."/>
            <person name="Floudas D."/>
            <person name="Copeland A."/>
            <person name="Barry K.W."/>
            <person name="Cichocki N."/>
            <person name="Veneault-Fourrey C."/>
            <person name="LaButti K."/>
            <person name="Lindquist E.A."/>
            <person name="Lipzen A."/>
            <person name="Lundell T."/>
            <person name="Morin E."/>
            <person name="Murat C."/>
            <person name="Riley R."/>
            <person name="Ohm R."/>
            <person name="Sun H."/>
            <person name="Tunlid A."/>
            <person name="Henrissat B."/>
            <person name="Grigoriev I.V."/>
            <person name="Hibbett D.S."/>
            <person name="Martin F."/>
        </authorList>
    </citation>
    <scope>NUCLEOTIDE SEQUENCE [LARGE SCALE GENOMIC DNA]</scope>
    <source>
        <strain evidence="7">441</strain>
    </source>
</reference>
<dbReference type="HOGENOM" id="CLU_1074021_0_0_1"/>
<dbReference type="AlphaFoldDB" id="A0A0C9YHM5"/>
<sequence>MMQEFADRIVSNTGVSFDPKKRRLRCMAHIINLATQAFLAAHSKSKHFDPADPDTDLTAAVRDGVDCDEVGLVRAIVVKERSSAKHKELFRCLQMCTDDGRELQNPGVPLQLLLDMKVRWSSTFLMLRRALDLKKDVNRFVRHLSLQERDADKCRKIMELELTEVEWVRMQLLLSLLSYAEKAQHAFSSEQGLALHTALPALEALHKAWSTRKSSAKYRDFTSGLNAGLTKVSVYYERTATSDAHIMAM</sequence>
<dbReference type="GO" id="GO:0005634">
    <property type="term" value="C:nucleus"/>
    <property type="evidence" value="ECO:0007669"/>
    <property type="project" value="UniProtKB-SubCell"/>
</dbReference>
<keyword evidence="4" id="KW-0862">Zinc</keyword>
<accession>A0A0C9YHM5</accession>
<evidence type="ECO:0000256" key="2">
    <source>
        <dbReference type="ARBA" id="ARBA00022723"/>
    </source>
</evidence>
<protein>
    <submittedName>
        <fullName evidence="6">Uncharacterized protein</fullName>
    </submittedName>
</protein>
<evidence type="ECO:0000313" key="6">
    <source>
        <dbReference type="EMBL" id="KIK16191.1"/>
    </source>
</evidence>
<evidence type="ECO:0000256" key="4">
    <source>
        <dbReference type="ARBA" id="ARBA00022833"/>
    </source>
</evidence>
<keyword evidence="5" id="KW-0539">Nucleus</keyword>
<evidence type="ECO:0000256" key="5">
    <source>
        <dbReference type="ARBA" id="ARBA00023242"/>
    </source>
</evidence>
<name>A0A0C9YHM5_9AGAM</name>
<organism evidence="6 7">
    <name type="scientific">Pisolithus microcarpus 441</name>
    <dbReference type="NCBI Taxonomy" id="765257"/>
    <lineage>
        <taxon>Eukaryota</taxon>
        <taxon>Fungi</taxon>
        <taxon>Dikarya</taxon>
        <taxon>Basidiomycota</taxon>
        <taxon>Agaricomycotina</taxon>
        <taxon>Agaricomycetes</taxon>
        <taxon>Agaricomycetidae</taxon>
        <taxon>Boletales</taxon>
        <taxon>Sclerodermatineae</taxon>
        <taxon>Pisolithaceae</taxon>
        <taxon>Pisolithus</taxon>
    </lineage>
</organism>
<dbReference type="EMBL" id="KN833865">
    <property type="protein sequence ID" value="KIK16191.1"/>
    <property type="molecule type" value="Genomic_DNA"/>
</dbReference>
<dbReference type="Proteomes" id="UP000054018">
    <property type="component" value="Unassembled WGS sequence"/>
</dbReference>
<evidence type="ECO:0000313" key="7">
    <source>
        <dbReference type="Proteomes" id="UP000054018"/>
    </source>
</evidence>